<gene>
    <name evidence="2" type="ORF">N479_09850</name>
</gene>
<evidence type="ECO:0000313" key="3">
    <source>
        <dbReference type="Proteomes" id="UP000033434"/>
    </source>
</evidence>
<keyword evidence="1" id="KW-0732">Signal</keyword>
<dbReference type="RefSeq" id="WP_046355464.1">
    <property type="nucleotide sequence ID" value="NZ_AUXW01000138.1"/>
</dbReference>
<accession>A0A0F6AD94</accession>
<protein>
    <recommendedName>
        <fullName evidence="4">DUF3887 domain-containing protein</fullName>
    </recommendedName>
</protein>
<organism evidence="2 3">
    <name type="scientific">Pseudoalteromonas luteoviolacea S4054</name>
    <dbReference type="NCBI Taxonomy" id="1129367"/>
    <lineage>
        <taxon>Bacteria</taxon>
        <taxon>Pseudomonadati</taxon>
        <taxon>Pseudomonadota</taxon>
        <taxon>Gammaproteobacteria</taxon>
        <taxon>Alteromonadales</taxon>
        <taxon>Pseudoalteromonadaceae</taxon>
        <taxon>Pseudoalteromonas</taxon>
    </lineage>
</organism>
<feature type="signal peptide" evidence="1">
    <location>
        <begin position="1"/>
        <end position="18"/>
    </location>
</feature>
<dbReference type="AlphaFoldDB" id="A0A0F6AD94"/>
<evidence type="ECO:0000256" key="1">
    <source>
        <dbReference type="SAM" id="SignalP"/>
    </source>
</evidence>
<sequence length="120" mass="13891">MRFSFLILYIFTLLIACSDNSNFMGFDFEKAKAVESEWKSKIDEQIQKSSDVNELSDWFKQEGVEMRFDLSVFHIAQLDTIPSITDPKCYISVSFSIDELNEQAIVGYRVYSMGVCRDQT</sequence>
<dbReference type="PROSITE" id="PS51257">
    <property type="entry name" value="PROKAR_LIPOPROTEIN"/>
    <property type="match status" value="1"/>
</dbReference>
<name>A0A0F6AD94_9GAMM</name>
<dbReference type="Proteomes" id="UP000033434">
    <property type="component" value="Unassembled WGS sequence"/>
</dbReference>
<evidence type="ECO:0000313" key="2">
    <source>
        <dbReference type="EMBL" id="KKE84192.1"/>
    </source>
</evidence>
<dbReference type="EMBL" id="AUXW01000138">
    <property type="protein sequence ID" value="KKE84192.1"/>
    <property type="molecule type" value="Genomic_DNA"/>
</dbReference>
<reference evidence="2 3" key="1">
    <citation type="journal article" date="2015" name="BMC Genomics">
        <title>Genome mining reveals unlocked bioactive potential of marine Gram-negative bacteria.</title>
        <authorList>
            <person name="Machado H."/>
            <person name="Sonnenschein E.C."/>
            <person name="Melchiorsen J."/>
            <person name="Gram L."/>
        </authorList>
    </citation>
    <scope>NUCLEOTIDE SEQUENCE [LARGE SCALE GENOMIC DNA]</scope>
    <source>
        <strain evidence="2 3">S4054</strain>
    </source>
</reference>
<proteinExistence type="predicted"/>
<feature type="chain" id="PRO_5002499514" description="DUF3887 domain-containing protein" evidence="1">
    <location>
        <begin position="19"/>
        <end position="120"/>
    </location>
</feature>
<evidence type="ECO:0008006" key="4">
    <source>
        <dbReference type="Google" id="ProtNLM"/>
    </source>
</evidence>
<dbReference type="PATRIC" id="fig|1129367.4.peg.1747"/>
<comment type="caution">
    <text evidence="2">The sequence shown here is derived from an EMBL/GenBank/DDBJ whole genome shotgun (WGS) entry which is preliminary data.</text>
</comment>